<comment type="caution">
    <text evidence="1">The sequence shown here is derived from an EMBL/GenBank/DDBJ whole genome shotgun (WGS) entry which is preliminary data.</text>
</comment>
<dbReference type="RefSeq" id="XP_027619962.1">
    <property type="nucleotide sequence ID" value="XM_027764161.1"/>
</dbReference>
<dbReference type="GeneID" id="38785966"/>
<keyword evidence="2" id="KW-1185">Reference proteome</keyword>
<organism evidence="1 2">
    <name type="scientific">Sparassis crispa</name>
    <dbReference type="NCBI Taxonomy" id="139825"/>
    <lineage>
        <taxon>Eukaryota</taxon>
        <taxon>Fungi</taxon>
        <taxon>Dikarya</taxon>
        <taxon>Basidiomycota</taxon>
        <taxon>Agaricomycotina</taxon>
        <taxon>Agaricomycetes</taxon>
        <taxon>Polyporales</taxon>
        <taxon>Sparassidaceae</taxon>
        <taxon>Sparassis</taxon>
    </lineage>
</organism>
<reference evidence="1 2" key="1">
    <citation type="journal article" date="2018" name="Sci. Rep.">
        <title>Genome sequence of the cauliflower mushroom Sparassis crispa (Hanabiratake) and its association with beneficial usage.</title>
        <authorList>
            <person name="Kiyama R."/>
            <person name="Furutani Y."/>
            <person name="Kawaguchi K."/>
            <person name="Nakanishi T."/>
        </authorList>
    </citation>
    <scope>NUCLEOTIDE SEQUENCE [LARGE SCALE GENOMIC DNA]</scope>
</reference>
<dbReference type="InParanoid" id="A0A401H3T7"/>
<dbReference type="EMBL" id="BFAD01000015">
    <property type="protein sequence ID" value="GBE89049.1"/>
    <property type="molecule type" value="Genomic_DNA"/>
</dbReference>
<accession>A0A401H3T7</accession>
<gene>
    <name evidence="1" type="ORF">SCP_1500510</name>
</gene>
<proteinExistence type="predicted"/>
<evidence type="ECO:0000313" key="2">
    <source>
        <dbReference type="Proteomes" id="UP000287166"/>
    </source>
</evidence>
<dbReference type="Proteomes" id="UP000287166">
    <property type="component" value="Unassembled WGS sequence"/>
</dbReference>
<dbReference type="AlphaFoldDB" id="A0A401H3T7"/>
<sequence length="87" mass="9845">MPVSSSPQYLAQYSGLNFRGRVFPTLPSEHESKEARSALRNERGQDRLVFAEAKVSTRHAGSMRRRCDPDGFVVPEECRCKILEAPH</sequence>
<protein>
    <submittedName>
        <fullName evidence="1">Uncharacterized protein</fullName>
    </submittedName>
</protein>
<name>A0A401H3T7_9APHY</name>
<evidence type="ECO:0000313" key="1">
    <source>
        <dbReference type="EMBL" id="GBE89049.1"/>
    </source>
</evidence>